<proteinExistence type="inferred from homology"/>
<reference evidence="6 7" key="1">
    <citation type="submission" date="2022-05" db="EMBL/GenBank/DDBJ databases">
        <title>Microbulbifer sp. nov., isolated from sponge.</title>
        <authorList>
            <person name="Gao L."/>
        </authorList>
    </citation>
    <scope>NUCLEOTIDE SEQUENCE [LARGE SCALE GENOMIC DNA]</scope>
    <source>
        <strain evidence="6 7">MI-G</strain>
    </source>
</reference>
<dbReference type="PANTHER" id="PTHR33337">
    <property type="entry name" value="GFA DOMAIN-CONTAINING PROTEIN"/>
    <property type="match status" value="1"/>
</dbReference>
<dbReference type="RefSeq" id="WP_301414729.1">
    <property type="nucleotide sequence ID" value="NZ_CP098023.1"/>
</dbReference>
<dbReference type="InterPro" id="IPR011057">
    <property type="entry name" value="Mss4-like_sf"/>
</dbReference>
<dbReference type="Pfam" id="PF04828">
    <property type="entry name" value="GFA"/>
    <property type="match status" value="1"/>
</dbReference>
<sequence>MNNQSSKGSCLCGDVHYELTGNLGIFQYCHCSRCRKFTGSAHASNLLVSPDQFRWVSGESLVGSYSPKETKHFATAFCKQCGSSLPWHAKSGKAVVVPAGTLDTTPSINPFQNIFCSSKASWYKAPNELSEYNELPSK</sequence>
<dbReference type="InterPro" id="IPR006913">
    <property type="entry name" value="CENP-V/GFA"/>
</dbReference>
<keyword evidence="4" id="KW-0456">Lyase</keyword>
<comment type="similarity">
    <text evidence="1">Belongs to the Gfa family.</text>
</comment>
<dbReference type="Proteomes" id="UP001321520">
    <property type="component" value="Chromosome"/>
</dbReference>
<accession>A0ABY9E7E6</accession>
<dbReference type="Gene3D" id="3.90.1590.10">
    <property type="entry name" value="glutathione-dependent formaldehyde- activating enzyme (gfa)"/>
    <property type="match status" value="1"/>
</dbReference>
<evidence type="ECO:0000313" key="6">
    <source>
        <dbReference type="EMBL" id="WKD48943.1"/>
    </source>
</evidence>
<dbReference type="SUPFAM" id="SSF51316">
    <property type="entry name" value="Mss4-like"/>
    <property type="match status" value="1"/>
</dbReference>
<evidence type="ECO:0000259" key="5">
    <source>
        <dbReference type="PROSITE" id="PS51891"/>
    </source>
</evidence>
<feature type="domain" description="CENP-V/GFA" evidence="5">
    <location>
        <begin position="6"/>
        <end position="112"/>
    </location>
</feature>
<keyword evidence="7" id="KW-1185">Reference proteome</keyword>
<protein>
    <submittedName>
        <fullName evidence="6">GFA family protein</fullName>
    </submittedName>
</protein>
<dbReference type="EMBL" id="CP098023">
    <property type="protein sequence ID" value="WKD48943.1"/>
    <property type="molecule type" value="Genomic_DNA"/>
</dbReference>
<keyword evidence="2" id="KW-0479">Metal-binding</keyword>
<evidence type="ECO:0000256" key="2">
    <source>
        <dbReference type="ARBA" id="ARBA00022723"/>
    </source>
</evidence>
<evidence type="ECO:0000256" key="1">
    <source>
        <dbReference type="ARBA" id="ARBA00005495"/>
    </source>
</evidence>
<gene>
    <name evidence="6" type="ORF">M8T91_13715</name>
</gene>
<organism evidence="6 7">
    <name type="scientific">Microbulbifer spongiae</name>
    <dbReference type="NCBI Taxonomy" id="2944933"/>
    <lineage>
        <taxon>Bacteria</taxon>
        <taxon>Pseudomonadati</taxon>
        <taxon>Pseudomonadota</taxon>
        <taxon>Gammaproteobacteria</taxon>
        <taxon>Cellvibrionales</taxon>
        <taxon>Microbulbiferaceae</taxon>
        <taxon>Microbulbifer</taxon>
    </lineage>
</organism>
<name>A0ABY9E7E6_9GAMM</name>
<evidence type="ECO:0000256" key="3">
    <source>
        <dbReference type="ARBA" id="ARBA00022833"/>
    </source>
</evidence>
<evidence type="ECO:0000256" key="4">
    <source>
        <dbReference type="ARBA" id="ARBA00023239"/>
    </source>
</evidence>
<dbReference type="PROSITE" id="PS51891">
    <property type="entry name" value="CENP_V_GFA"/>
    <property type="match status" value="1"/>
</dbReference>
<dbReference type="PANTHER" id="PTHR33337:SF40">
    <property type="entry name" value="CENP-V_GFA DOMAIN-CONTAINING PROTEIN-RELATED"/>
    <property type="match status" value="1"/>
</dbReference>
<keyword evidence="3" id="KW-0862">Zinc</keyword>
<evidence type="ECO:0000313" key="7">
    <source>
        <dbReference type="Proteomes" id="UP001321520"/>
    </source>
</evidence>